<dbReference type="InterPro" id="IPR051829">
    <property type="entry name" value="Multiheme_Cytochr_ET"/>
</dbReference>
<dbReference type="InterPro" id="IPR036280">
    <property type="entry name" value="Multihaem_cyt_sf"/>
</dbReference>
<dbReference type="NCBIfam" id="TIGR01905">
    <property type="entry name" value="paired_CXXCH_1"/>
    <property type="match status" value="9"/>
</dbReference>
<evidence type="ECO:0000313" key="4">
    <source>
        <dbReference type="EMBL" id="MBK3515880.1"/>
    </source>
</evidence>
<feature type="domain" description="Doubled CXXCH motif" evidence="3">
    <location>
        <begin position="281"/>
        <end position="316"/>
    </location>
</feature>
<feature type="domain" description="Doubled CXXCH motif" evidence="3">
    <location>
        <begin position="371"/>
        <end position="409"/>
    </location>
</feature>
<evidence type="ECO:0000256" key="2">
    <source>
        <dbReference type="SAM" id="SignalP"/>
    </source>
</evidence>
<feature type="domain" description="Doubled CXXCH motif" evidence="3">
    <location>
        <begin position="233"/>
        <end position="272"/>
    </location>
</feature>
<name>A0ABS1HEI1_9BACT</name>
<dbReference type="EMBL" id="JAENRR010000001">
    <property type="protein sequence ID" value="MBK3515880.1"/>
    <property type="molecule type" value="Genomic_DNA"/>
</dbReference>
<accession>A0ABS1HEI1</accession>
<feature type="domain" description="Doubled CXXCH motif" evidence="3">
    <location>
        <begin position="141"/>
        <end position="180"/>
    </location>
</feature>
<dbReference type="SUPFAM" id="SSF48695">
    <property type="entry name" value="Multiheme cytochromes"/>
    <property type="match status" value="4"/>
</dbReference>
<dbReference type="Pfam" id="PF09699">
    <property type="entry name" value="Paired_CXXCH_1"/>
    <property type="match status" value="11"/>
</dbReference>
<dbReference type="Gene3D" id="3.90.10.10">
    <property type="entry name" value="Cytochrome C3"/>
    <property type="match status" value="5"/>
</dbReference>
<evidence type="ECO:0000256" key="1">
    <source>
        <dbReference type="ARBA" id="ARBA00022729"/>
    </source>
</evidence>
<dbReference type="RefSeq" id="WP_200463104.1">
    <property type="nucleotide sequence ID" value="NZ_JAENRR010000001.1"/>
</dbReference>
<keyword evidence="1 2" id="KW-0732">Signal</keyword>
<evidence type="ECO:0000313" key="5">
    <source>
        <dbReference type="Proteomes" id="UP000605676"/>
    </source>
</evidence>
<comment type="caution">
    <text evidence="4">The sequence shown here is derived from an EMBL/GenBank/DDBJ whole genome shotgun (WGS) entry which is preliminary data.</text>
</comment>
<dbReference type="InterPro" id="IPR010177">
    <property type="entry name" value="Paired_CXXCH_1"/>
</dbReference>
<feature type="signal peptide" evidence="2">
    <location>
        <begin position="1"/>
        <end position="20"/>
    </location>
</feature>
<keyword evidence="5" id="KW-1185">Reference proteome</keyword>
<feature type="domain" description="Doubled CXXCH motif" evidence="3">
    <location>
        <begin position="419"/>
        <end position="456"/>
    </location>
</feature>
<gene>
    <name evidence="4" type="ORF">JIV24_00910</name>
</gene>
<dbReference type="Proteomes" id="UP000605676">
    <property type="component" value="Unassembled WGS sequence"/>
</dbReference>
<feature type="domain" description="Doubled CXXCH motif" evidence="3">
    <location>
        <begin position="187"/>
        <end position="224"/>
    </location>
</feature>
<feature type="domain" description="Doubled CXXCH motif" evidence="3">
    <location>
        <begin position="528"/>
        <end position="577"/>
    </location>
</feature>
<protein>
    <recommendedName>
        <fullName evidence="3">Doubled CXXCH motif domain-containing protein</fullName>
    </recommendedName>
</protein>
<feature type="chain" id="PRO_5045283488" description="Doubled CXXCH motif domain-containing protein" evidence="2">
    <location>
        <begin position="21"/>
        <end position="954"/>
    </location>
</feature>
<evidence type="ECO:0000259" key="3">
    <source>
        <dbReference type="Pfam" id="PF09699"/>
    </source>
</evidence>
<dbReference type="PANTHER" id="PTHR35038:SF6">
    <property type="entry name" value="SURFACE LOCALIZED DECAHEME CYTOCHROME C LIPOPROTEIN"/>
    <property type="match status" value="1"/>
</dbReference>
<reference evidence="4 5" key="1">
    <citation type="submission" date="2021-01" db="EMBL/GenBank/DDBJ databases">
        <title>Carboxyliciviraga sp.nov., isolated from coastal sediments.</title>
        <authorList>
            <person name="Lu D."/>
            <person name="Zhang T."/>
        </authorList>
    </citation>
    <scope>NUCLEOTIDE SEQUENCE [LARGE SCALE GENOMIC DNA]</scope>
    <source>
        <strain evidence="4 5">N1Y132</strain>
    </source>
</reference>
<sequence>MRVFAICFMSILFFRGALFAQTASSEQSCADCHQTLIDKSFKHGALEDNACDNCHLGNGESHPQTGVVGFQLMDKVPDLCFYCHEENNTHTNVHYPVQEGECNTCHDVHSANHASLLIDNPVGNVCVMCHDLELSNKSVQHYPAAEGECSTCHDPHSSDETYFLKQTPSKLCFECHDADMMNKTNQHYPAAEGECSTCHNPHASNESYLLQQSPTTLCADCHDLEMADKASQHYPAAEGECSMCHDPHAADQPFFLKQEKKNLCFECHDDIKQQNDLAVIHYPFDDDCGNCHQPHASEQAALLTANVPALCLNCHDFNSKTHRHYPAAEGECLTCHSPHASAHNSLLLEPKASNLCLTCHEQEIPDSDKVHYPVKEGQCSSCHDPHESDHPYFIKKEKKQLCFSCHEDIKIQSETAYQHYPFDDDCANCHGTHNAPNTKLLIEENKALCYTCHDEMYSRVESDGHVHWPVINKEGCVACHSPHASDQPYFLIKDNKEVCLNCHNRTKRKDGRIVEAMSKKLKNSKTVHAALEMDGCVTCHDPHTAKTGQFVKEVFPESEYTPAVADSFALCFSCHDAALIENKITSDATEFREGKVNLHYLHINDNKGRSCAICHDVHASDNEHLIAHDFVFGQEVMAMRYQHDSDGGACYPGCHAKKDYDREREKLPENSTSELLALLYQQSRGGREVDLGKDVHLATSNKEQSQPLNQKEADEIGIKDRERLITSESTKENRSNVYRASKENRLSLKIIAYKGDGTKEEQPVSIYKPDANRRNTLVSPESTSALLIESEQQTDKSIDFITREIVGDSSELISFMEYYNLIFTHSKSSVYNGEEDRLDELAVKLLSGSVLQNNPYTAKGKSSKVIVDNAGSVASIEYSNTLYQMTQIATQHMDEKEQKQLYEMIMTKPELMKQLTKEFKAVERTGFNGNGSLEYYRITQAYLKKHNSEQGLAG</sequence>
<proteinExistence type="predicted"/>
<feature type="domain" description="Doubled CXXCH motif" evidence="3">
    <location>
        <begin position="94"/>
        <end position="131"/>
    </location>
</feature>
<feature type="domain" description="Doubled CXXCH motif" evidence="3">
    <location>
        <begin position="324"/>
        <end position="362"/>
    </location>
</feature>
<feature type="domain" description="Doubled CXXCH motif" evidence="3">
    <location>
        <begin position="43"/>
        <end position="87"/>
    </location>
</feature>
<organism evidence="4 5">
    <name type="scientific">Carboxylicivirga marina</name>
    <dbReference type="NCBI Taxonomy" id="2800988"/>
    <lineage>
        <taxon>Bacteria</taxon>
        <taxon>Pseudomonadati</taxon>
        <taxon>Bacteroidota</taxon>
        <taxon>Bacteroidia</taxon>
        <taxon>Marinilabiliales</taxon>
        <taxon>Marinilabiliaceae</taxon>
        <taxon>Carboxylicivirga</taxon>
    </lineage>
</organism>
<dbReference type="PANTHER" id="PTHR35038">
    <property type="entry name" value="DISSIMILATORY SULFITE REDUCTASE SIRA"/>
    <property type="match status" value="1"/>
</dbReference>
<feature type="domain" description="Doubled CXXCH motif" evidence="3">
    <location>
        <begin position="467"/>
        <end position="507"/>
    </location>
</feature>